<proteinExistence type="predicted"/>
<name>A0A3N4JN78_9PEZI</name>
<dbReference type="PANTHER" id="PTHR40623:SF2">
    <property type="entry name" value="INTEGRAL MEMBRANE PROTEIN"/>
    <property type="match status" value="1"/>
</dbReference>
<feature type="region of interest" description="Disordered" evidence="1">
    <location>
        <begin position="78"/>
        <end position="112"/>
    </location>
</feature>
<dbReference type="STRING" id="1336337.A0A3N4JN78"/>
<dbReference type="EMBL" id="ML120427">
    <property type="protein sequence ID" value="RPA95344.1"/>
    <property type="molecule type" value="Genomic_DNA"/>
</dbReference>
<accession>A0A3N4JN78</accession>
<evidence type="ECO:0000313" key="2">
    <source>
        <dbReference type="EMBL" id="RPA95344.1"/>
    </source>
</evidence>
<reference evidence="2 3" key="1">
    <citation type="journal article" date="2018" name="Nat. Ecol. Evol.">
        <title>Pezizomycetes genomes reveal the molecular basis of ectomycorrhizal truffle lifestyle.</title>
        <authorList>
            <person name="Murat C."/>
            <person name="Payen T."/>
            <person name="Noel B."/>
            <person name="Kuo A."/>
            <person name="Morin E."/>
            <person name="Chen J."/>
            <person name="Kohler A."/>
            <person name="Krizsan K."/>
            <person name="Balestrini R."/>
            <person name="Da Silva C."/>
            <person name="Montanini B."/>
            <person name="Hainaut M."/>
            <person name="Levati E."/>
            <person name="Barry K.W."/>
            <person name="Belfiori B."/>
            <person name="Cichocki N."/>
            <person name="Clum A."/>
            <person name="Dockter R.B."/>
            <person name="Fauchery L."/>
            <person name="Guy J."/>
            <person name="Iotti M."/>
            <person name="Le Tacon F."/>
            <person name="Lindquist E.A."/>
            <person name="Lipzen A."/>
            <person name="Malagnac F."/>
            <person name="Mello A."/>
            <person name="Molinier V."/>
            <person name="Miyauchi S."/>
            <person name="Poulain J."/>
            <person name="Riccioni C."/>
            <person name="Rubini A."/>
            <person name="Sitrit Y."/>
            <person name="Splivallo R."/>
            <person name="Traeger S."/>
            <person name="Wang M."/>
            <person name="Zifcakova L."/>
            <person name="Wipf D."/>
            <person name="Zambonelli A."/>
            <person name="Paolocci F."/>
            <person name="Nowrousian M."/>
            <person name="Ottonello S."/>
            <person name="Baldrian P."/>
            <person name="Spatafora J.W."/>
            <person name="Henrissat B."/>
            <person name="Nagy L.G."/>
            <person name="Aury J.M."/>
            <person name="Wincker P."/>
            <person name="Grigoriev I.V."/>
            <person name="Bonfante P."/>
            <person name="Martin F.M."/>
        </authorList>
    </citation>
    <scope>NUCLEOTIDE SEQUENCE [LARGE SCALE GENOMIC DNA]</scope>
    <source>
        <strain evidence="2 3">120613-1</strain>
    </source>
</reference>
<keyword evidence="3" id="KW-1185">Reference proteome</keyword>
<gene>
    <name evidence="2" type="ORF">L873DRAFT_1813034</name>
</gene>
<feature type="compositionally biased region" description="Basic residues" evidence="1">
    <location>
        <begin position="441"/>
        <end position="451"/>
    </location>
</feature>
<dbReference type="Proteomes" id="UP000276215">
    <property type="component" value="Unassembled WGS sequence"/>
</dbReference>
<feature type="compositionally biased region" description="Polar residues" evidence="1">
    <location>
        <begin position="416"/>
        <end position="425"/>
    </location>
</feature>
<dbReference type="OrthoDB" id="5426165at2759"/>
<dbReference type="AlphaFoldDB" id="A0A3N4JN78"/>
<feature type="region of interest" description="Disordered" evidence="1">
    <location>
        <begin position="144"/>
        <end position="262"/>
    </location>
</feature>
<evidence type="ECO:0000256" key="1">
    <source>
        <dbReference type="SAM" id="MobiDB-lite"/>
    </source>
</evidence>
<sequence length="470" mass="50069">MTYTKLRVKKYAKRAEARKSHLENMRESRHVIDLKSDEVPFGIRAIEAGIEVEGVVISRPPTPTRASYNPSQVTLVASDADSMKSRGQGPPSPRSAQGFSGTPPPMKQMTRGGPMVYQPSPYLSMPSPIHQGFSGASSVRSSASSVASTATPTPPLTRVPSAEKLGRRSLPEGADGGYFDGARGASTRATTIPDTLAKLEGRTTSPVPEHRRSTGSRHYRTPSRTPSPPEGPGSPTLPSVDENEISEGSSRSSDSSTEGMARAARPHLISTYSTPILPTMRRVSQPLPEGVQGDLSLLHEHRLSHAAEVGQLFPRRRDTLRNSQIAGSPVTESPTSYYSPTSDRVYALDIAMPPTMSGNDGLQFPAPVVTAGSPTRLERTRSSSDPAIGASDLPMFDGPWLSKSGGNGDKDGSASPKTASLTTLKTKVPADPPSDSESPKQKPKKLQKKNGSRGSPSRTSAMDVDLEAQR</sequence>
<organism evidence="2 3">
    <name type="scientific">Choiromyces venosus 120613-1</name>
    <dbReference type="NCBI Taxonomy" id="1336337"/>
    <lineage>
        <taxon>Eukaryota</taxon>
        <taxon>Fungi</taxon>
        <taxon>Dikarya</taxon>
        <taxon>Ascomycota</taxon>
        <taxon>Pezizomycotina</taxon>
        <taxon>Pezizomycetes</taxon>
        <taxon>Pezizales</taxon>
        <taxon>Tuberaceae</taxon>
        <taxon>Choiromyces</taxon>
    </lineage>
</organism>
<feature type="region of interest" description="Disordered" evidence="1">
    <location>
        <begin position="358"/>
        <end position="470"/>
    </location>
</feature>
<dbReference type="PANTHER" id="PTHR40623">
    <property type="entry name" value="INTEGRAL MEMBRANE PROTEIN"/>
    <property type="match status" value="1"/>
</dbReference>
<protein>
    <submittedName>
        <fullName evidence="2">Uncharacterized protein</fullName>
    </submittedName>
</protein>
<feature type="compositionally biased region" description="Low complexity" evidence="1">
    <location>
        <begin position="246"/>
        <end position="258"/>
    </location>
</feature>
<evidence type="ECO:0000313" key="3">
    <source>
        <dbReference type="Proteomes" id="UP000276215"/>
    </source>
</evidence>